<name>A0A451B9T1_9GAMM</name>
<organism evidence="3">
    <name type="scientific">Candidatus Kentrum sp. MB</name>
    <dbReference type="NCBI Taxonomy" id="2138164"/>
    <lineage>
        <taxon>Bacteria</taxon>
        <taxon>Pseudomonadati</taxon>
        <taxon>Pseudomonadota</taxon>
        <taxon>Gammaproteobacteria</taxon>
        <taxon>Candidatus Kentrum</taxon>
    </lineage>
</organism>
<dbReference type="AlphaFoldDB" id="A0A451B9T1"/>
<dbReference type="EMBL" id="CAADGH010000014">
    <property type="protein sequence ID" value="VFK75041.1"/>
    <property type="molecule type" value="Genomic_DNA"/>
</dbReference>
<gene>
    <name evidence="3" type="ORF">BECKMB1821H_GA0114242_101437</name>
    <name evidence="2" type="ORF">BECKMB1821I_GA0114274_101337</name>
</gene>
<proteinExistence type="predicted"/>
<keyword evidence="1" id="KW-0175">Coiled coil</keyword>
<feature type="coiled-coil region" evidence="1">
    <location>
        <begin position="15"/>
        <end position="73"/>
    </location>
</feature>
<protein>
    <submittedName>
        <fullName evidence="3">Uncharacterized protein</fullName>
    </submittedName>
</protein>
<evidence type="ECO:0000313" key="3">
    <source>
        <dbReference type="EMBL" id="VFK75041.1"/>
    </source>
</evidence>
<evidence type="ECO:0000313" key="2">
    <source>
        <dbReference type="EMBL" id="VFK30077.1"/>
    </source>
</evidence>
<dbReference type="EMBL" id="CAADFQ010000013">
    <property type="protein sequence ID" value="VFK30077.1"/>
    <property type="molecule type" value="Genomic_DNA"/>
</dbReference>
<evidence type="ECO:0000256" key="1">
    <source>
        <dbReference type="SAM" id="Coils"/>
    </source>
</evidence>
<reference evidence="3" key="1">
    <citation type="submission" date="2019-02" db="EMBL/GenBank/DDBJ databases">
        <authorList>
            <person name="Gruber-Vodicka R. H."/>
            <person name="Seah K. B. B."/>
        </authorList>
    </citation>
    <scope>NUCLEOTIDE SEQUENCE</scope>
    <source>
        <strain evidence="3">BECK_BZ198</strain>
        <strain evidence="2">BECK_BZ199</strain>
    </source>
</reference>
<sequence>MRALHREEYVLLRFNKLYKERKDALEELKKIYESSLPILSSIMLYDAGSEMEIDSLLKRLKDIDMKIANLIKREHLHHLQSALDKFEGHYPIPDKHVFVMMKFPEKNSKQRRQKDKILDAIFERISDVCHKRFGLTAVRADKLDASNIVWQNAQVHALGCSYGIAVLENKHTDEFNPNVAMEAGFMEGIGHQVLLLVEEEFPHDRADIHGRISESFIWGDGEDKLSTIDTSVTKWLDNQKVARKPGSC</sequence>
<accession>A0A451B9T1</accession>